<dbReference type="EMBL" id="CP002189">
    <property type="protein sequence ID" value="ADV33542.1"/>
    <property type="molecule type" value="Genomic_DNA"/>
</dbReference>
<dbReference type="GO" id="GO:0070475">
    <property type="term" value="P:rRNA base methylation"/>
    <property type="evidence" value="ECO:0007669"/>
    <property type="project" value="UniProtKB-UniRule"/>
</dbReference>
<feature type="binding site" evidence="6">
    <location>
        <position position="106"/>
    </location>
    <ligand>
        <name>S-adenosyl-L-methionine</name>
        <dbReference type="ChEBI" id="CHEBI:59789"/>
    </ligand>
</feature>
<dbReference type="SUPFAM" id="SSF53335">
    <property type="entry name" value="S-adenosyl-L-methionine-dependent methyltransferases"/>
    <property type="match status" value="1"/>
</dbReference>
<feature type="binding site" evidence="6">
    <location>
        <position position="99"/>
    </location>
    <ligand>
        <name>S-adenosyl-L-methionine</name>
        <dbReference type="ChEBI" id="CHEBI:59789"/>
    </ligand>
</feature>
<comment type="similarity">
    <text evidence="1 6">Belongs to the methyltransferase superfamily. RsmH family.</text>
</comment>
<keyword evidence="4 6" id="KW-0808">Transferase</keyword>
<name>E8Q5P5_BLOVB</name>
<feature type="binding site" evidence="6">
    <location>
        <position position="51"/>
    </location>
    <ligand>
        <name>S-adenosyl-L-methionine</name>
        <dbReference type="ChEBI" id="CHEBI:59789"/>
    </ligand>
</feature>
<feature type="binding site" evidence="6">
    <location>
        <position position="77"/>
    </location>
    <ligand>
        <name>S-adenosyl-L-methionine</name>
        <dbReference type="ChEBI" id="CHEBI:59789"/>
    </ligand>
</feature>
<evidence type="ECO:0000256" key="5">
    <source>
        <dbReference type="ARBA" id="ARBA00022691"/>
    </source>
</evidence>
<organism evidence="7 8">
    <name type="scientific">Blochmanniella vafra (strain BVAF)</name>
    <dbReference type="NCBI Taxonomy" id="859654"/>
    <lineage>
        <taxon>Bacteria</taxon>
        <taxon>Pseudomonadati</taxon>
        <taxon>Pseudomonadota</taxon>
        <taxon>Gammaproteobacteria</taxon>
        <taxon>Enterobacterales</taxon>
        <taxon>Enterobacteriaceae</taxon>
        <taxon>ant endosymbionts</taxon>
        <taxon>Candidatus Blochmanniella</taxon>
    </lineage>
</organism>
<feature type="binding site" evidence="6">
    <location>
        <begin position="31"/>
        <end position="33"/>
    </location>
    <ligand>
        <name>S-adenosyl-L-methionine</name>
        <dbReference type="ChEBI" id="CHEBI:59789"/>
    </ligand>
</feature>
<dbReference type="EC" id="2.1.1.199" evidence="6"/>
<evidence type="ECO:0000256" key="3">
    <source>
        <dbReference type="ARBA" id="ARBA00022603"/>
    </source>
</evidence>
<gene>
    <name evidence="7" type="primary">mraW</name>
    <name evidence="6" type="synonym">rsmH</name>
    <name evidence="7" type="ordered locus">BVAF_135</name>
</gene>
<dbReference type="HAMAP" id="MF_01007">
    <property type="entry name" value="16SrRNA_methyltr_H"/>
    <property type="match status" value="1"/>
</dbReference>
<protein>
    <recommendedName>
        <fullName evidence="6">Ribosomal RNA small subunit methyltransferase H</fullName>
        <ecNumber evidence="6">2.1.1.199</ecNumber>
    </recommendedName>
    <alternativeName>
        <fullName evidence="6">16S rRNA m(4)C1402 methyltransferase</fullName>
    </alternativeName>
    <alternativeName>
        <fullName evidence="6">rRNA (cytosine-N(4)-)-methyltransferase RsmH</fullName>
    </alternativeName>
</protein>
<dbReference type="InterPro" id="IPR023397">
    <property type="entry name" value="SAM-dep_MeTrfase_MraW_recog"/>
</dbReference>
<dbReference type="STRING" id="859654.BVAF_135"/>
<dbReference type="PANTHER" id="PTHR11265">
    <property type="entry name" value="S-ADENOSYL-METHYLTRANSFERASE MRAW"/>
    <property type="match status" value="1"/>
</dbReference>
<dbReference type="GO" id="GO:0005737">
    <property type="term" value="C:cytoplasm"/>
    <property type="evidence" value="ECO:0007669"/>
    <property type="project" value="UniProtKB-SubCell"/>
</dbReference>
<dbReference type="Gene3D" id="1.10.150.170">
    <property type="entry name" value="Putative methyltransferase TM0872, insert domain"/>
    <property type="match status" value="1"/>
</dbReference>
<dbReference type="PIRSF" id="PIRSF004486">
    <property type="entry name" value="MraW"/>
    <property type="match status" value="1"/>
</dbReference>
<dbReference type="Proteomes" id="UP000007464">
    <property type="component" value="Chromosome"/>
</dbReference>
<dbReference type="RefSeq" id="WP_013516467.1">
    <property type="nucleotide sequence ID" value="NC_014909.2"/>
</dbReference>
<dbReference type="PANTHER" id="PTHR11265:SF0">
    <property type="entry name" value="12S RRNA N4-METHYLCYTIDINE METHYLTRANSFERASE"/>
    <property type="match status" value="1"/>
</dbReference>
<keyword evidence="5 6" id="KW-0949">S-adenosyl-L-methionine</keyword>
<dbReference type="KEGG" id="bva:BVAF_135"/>
<evidence type="ECO:0000256" key="2">
    <source>
        <dbReference type="ARBA" id="ARBA00022552"/>
    </source>
</evidence>
<sequence length="330" mass="37781">MHHKSVLLHEAIEALNIDPSGIYIDGTFGSGGHSRLILSKLTKFGRLIAFDKDHLSVEIGKTIFNQDSRFSIVHMSFSKAMNYVHNVKLLGSINGILLDLGICENQLFDANRGFSFIKDGPLDMRMDITTGQTAAQWIAMSSQEHITWVLKNLGEERFCKKIAKSILFHRRIRPIVRTHELSKIVSDIIVPSRIKKNSWNKHPATRSFLAIRMHINKELEAIAKVLKDMYNLLSNKGRLVIISFNSLEDRLVKHFIYKHSRIFPELPKLALTESQIINIFSSSCQFKNIGKIIPTKQEIKENIRARSAILRCAEKIDKTYINRYDLSKTI</sequence>
<dbReference type="Gene3D" id="3.40.50.150">
    <property type="entry name" value="Vaccinia Virus protein VP39"/>
    <property type="match status" value="1"/>
</dbReference>
<keyword evidence="8" id="KW-1185">Reference proteome</keyword>
<evidence type="ECO:0000256" key="6">
    <source>
        <dbReference type="HAMAP-Rule" id="MF_01007"/>
    </source>
</evidence>
<comment type="function">
    <text evidence="6">Specifically methylates the N4 position of cytidine in position 1402 (C1402) of 16S rRNA.</text>
</comment>
<keyword evidence="6" id="KW-0963">Cytoplasm</keyword>
<reference evidence="7 8" key="1">
    <citation type="journal article" date="2010" name="BMC Genomics">
        <title>Unprecedented loss of ammonia assimilation capability in a urease-encoding bacterial mutualist.</title>
        <authorList>
            <person name="Williams L.E."/>
            <person name="Wernegreen J.J."/>
        </authorList>
    </citation>
    <scope>NUCLEOTIDE SEQUENCE [LARGE SCALE GENOMIC DNA]</scope>
    <source>
        <strain evidence="7 8">BVAF</strain>
    </source>
</reference>
<comment type="catalytic activity">
    <reaction evidence="6">
        <text>cytidine(1402) in 16S rRNA + S-adenosyl-L-methionine = N(4)-methylcytidine(1402) in 16S rRNA + S-adenosyl-L-homocysteine + H(+)</text>
        <dbReference type="Rhea" id="RHEA:42928"/>
        <dbReference type="Rhea" id="RHEA-COMP:10286"/>
        <dbReference type="Rhea" id="RHEA-COMP:10287"/>
        <dbReference type="ChEBI" id="CHEBI:15378"/>
        <dbReference type="ChEBI" id="CHEBI:57856"/>
        <dbReference type="ChEBI" id="CHEBI:59789"/>
        <dbReference type="ChEBI" id="CHEBI:74506"/>
        <dbReference type="ChEBI" id="CHEBI:82748"/>
        <dbReference type="EC" id="2.1.1.199"/>
    </reaction>
</comment>
<proteinExistence type="inferred from homology"/>
<dbReference type="NCBIfam" id="TIGR00006">
    <property type="entry name" value="16S rRNA (cytosine(1402)-N(4))-methyltransferase RsmH"/>
    <property type="match status" value="1"/>
</dbReference>
<dbReference type="HOGENOM" id="CLU_038422_2_0_6"/>
<comment type="subcellular location">
    <subcellularLocation>
        <location evidence="6">Cytoplasm</location>
    </subcellularLocation>
</comment>
<keyword evidence="3 6" id="KW-0489">Methyltransferase</keyword>
<keyword evidence="2 6" id="KW-0698">rRNA processing</keyword>
<evidence type="ECO:0000313" key="8">
    <source>
        <dbReference type="Proteomes" id="UP000007464"/>
    </source>
</evidence>
<dbReference type="GO" id="GO:0071424">
    <property type="term" value="F:rRNA (cytosine-N4-)-methyltransferase activity"/>
    <property type="evidence" value="ECO:0007669"/>
    <property type="project" value="UniProtKB-UniRule"/>
</dbReference>
<accession>E8Q5P5</accession>
<dbReference type="AlphaFoldDB" id="E8Q5P5"/>
<evidence type="ECO:0000256" key="1">
    <source>
        <dbReference type="ARBA" id="ARBA00010396"/>
    </source>
</evidence>
<dbReference type="Pfam" id="PF01795">
    <property type="entry name" value="Methyltransf_5"/>
    <property type="match status" value="1"/>
</dbReference>
<dbReference type="InterPro" id="IPR029063">
    <property type="entry name" value="SAM-dependent_MTases_sf"/>
</dbReference>
<dbReference type="InterPro" id="IPR002903">
    <property type="entry name" value="RsmH"/>
</dbReference>
<evidence type="ECO:0000313" key="7">
    <source>
        <dbReference type="EMBL" id="ADV33542.1"/>
    </source>
</evidence>
<evidence type="ECO:0000256" key="4">
    <source>
        <dbReference type="ARBA" id="ARBA00022679"/>
    </source>
</evidence>
<dbReference type="SUPFAM" id="SSF81799">
    <property type="entry name" value="Putative methyltransferase TM0872, insert domain"/>
    <property type="match status" value="1"/>
</dbReference>